<organism evidence="1 2">
    <name type="scientific">Mycobacterium pinniadriaticum</name>
    <dbReference type="NCBI Taxonomy" id="2994102"/>
    <lineage>
        <taxon>Bacteria</taxon>
        <taxon>Bacillati</taxon>
        <taxon>Actinomycetota</taxon>
        <taxon>Actinomycetes</taxon>
        <taxon>Mycobacteriales</taxon>
        <taxon>Mycobacteriaceae</taxon>
        <taxon>Mycobacterium</taxon>
    </lineage>
</organism>
<name>A0ABT3SE96_9MYCO</name>
<dbReference type="EMBL" id="JAPJDO010000010">
    <property type="protein sequence ID" value="MCX2937829.1"/>
    <property type="molecule type" value="Genomic_DNA"/>
</dbReference>
<keyword evidence="2" id="KW-1185">Reference proteome</keyword>
<sequence>MQCDIPFNPNPFLTHFFLSPEWVSAGRQAAGLAHDLYAVTVAHQTGALAASGRIDSALGGEKFDRVVFDVSFGHNLPRGGYGAAHEFGIGIHPESRVPPTHWMPQDPVDDWVKVLAIMDSLP</sequence>
<protein>
    <submittedName>
        <fullName evidence="1">Uncharacterized protein</fullName>
    </submittedName>
</protein>
<accession>A0ABT3SE96</accession>
<gene>
    <name evidence="1" type="ORF">ORI27_14055</name>
</gene>
<proteinExistence type="predicted"/>
<dbReference type="Proteomes" id="UP001300745">
    <property type="component" value="Unassembled WGS sequence"/>
</dbReference>
<evidence type="ECO:0000313" key="2">
    <source>
        <dbReference type="Proteomes" id="UP001300745"/>
    </source>
</evidence>
<reference evidence="1 2" key="1">
    <citation type="submission" date="2022-11" db="EMBL/GenBank/DDBJ databases">
        <title>Mycobacterium sp. nov.</title>
        <authorList>
            <person name="Papic B."/>
            <person name="Spicic S."/>
            <person name="Duvnjak S."/>
        </authorList>
    </citation>
    <scope>NUCLEOTIDE SEQUENCE [LARGE SCALE GENOMIC DNA]</scope>
    <source>
        <strain evidence="1 2">CVI_P4</strain>
    </source>
</reference>
<dbReference type="RefSeq" id="WP_265997490.1">
    <property type="nucleotide sequence ID" value="NZ_JAPJDN010000010.1"/>
</dbReference>
<comment type="caution">
    <text evidence="1">The sequence shown here is derived from an EMBL/GenBank/DDBJ whole genome shotgun (WGS) entry which is preliminary data.</text>
</comment>
<evidence type="ECO:0000313" key="1">
    <source>
        <dbReference type="EMBL" id="MCX2937829.1"/>
    </source>
</evidence>